<feature type="transmembrane region" description="Helical" evidence="1">
    <location>
        <begin position="99"/>
        <end position="120"/>
    </location>
</feature>
<keyword evidence="1" id="KW-1133">Transmembrane helix</keyword>
<sequence>MYYVGAFLVEIFILFFLSKRIHKNLVTMVMSLTHSKKLTAYGLAIIFFPGTLIHEMSHFLTSLLLLVPVGEVTLFPKIEVDSIKLGSVVIAKTDPVRRFFIGVAPIIFGFSIIFILIYFVSVNRLIDARVGYILAVYLIFEVGNTMFMSKKDLDGALQLFIILGILALILYLLGFSLSLSWLINLMGINDFQLFKLAFKFSLIPIAIDFLVLGILGISK</sequence>
<protein>
    <submittedName>
        <fullName evidence="2">Uncharacterized protein</fullName>
    </submittedName>
</protein>
<feature type="transmembrane region" description="Helical" evidence="1">
    <location>
        <begin position="126"/>
        <end position="147"/>
    </location>
</feature>
<feature type="transmembrane region" description="Helical" evidence="1">
    <location>
        <begin position="6"/>
        <end position="26"/>
    </location>
</feature>
<gene>
    <name evidence="2" type="ORF">A2955_02140</name>
</gene>
<dbReference type="STRING" id="1802514.A2955_02140"/>
<dbReference type="AlphaFoldDB" id="A0A1F8B6Y2"/>
<comment type="caution">
    <text evidence="2">The sequence shown here is derived from an EMBL/GenBank/DDBJ whole genome shotgun (WGS) entry which is preliminary data.</text>
</comment>
<feature type="transmembrane region" description="Helical" evidence="1">
    <location>
        <begin position="159"/>
        <end position="184"/>
    </location>
</feature>
<dbReference type="Proteomes" id="UP000177501">
    <property type="component" value="Unassembled WGS sequence"/>
</dbReference>
<organism evidence="2 3">
    <name type="scientific">Candidatus Woesebacteria bacterium RIFCSPLOWO2_01_FULL_37_19</name>
    <dbReference type="NCBI Taxonomy" id="1802514"/>
    <lineage>
        <taxon>Bacteria</taxon>
        <taxon>Candidatus Woeseibacteriota</taxon>
    </lineage>
</organism>
<evidence type="ECO:0000256" key="1">
    <source>
        <dbReference type="SAM" id="Phobius"/>
    </source>
</evidence>
<feature type="transmembrane region" description="Helical" evidence="1">
    <location>
        <begin position="38"/>
        <end position="53"/>
    </location>
</feature>
<reference evidence="2 3" key="1">
    <citation type="journal article" date="2016" name="Nat. Commun.">
        <title>Thousands of microbial genomes shed light on interconnected biogeochemical processes in an aquifer system.</title>
        <authorList>
            <person name="Anantharaman K."/>
            <person name="Brown C.T."/>
            <person name="Hug L.A."/>
            <person name="Sharon I."/>
            <person name="Castelle C.J."/>
            <person name="Probst A.J."/>
            <person name="Thomas B.C."/>
            <person name="Singh A."/>
            <person name="Wilkins M.J."/>
            <person name="Karaoz U."/>
            <person name="Brodie E.L."/>
            <person name="Williams K.H."/>
            <person name="Hubbard S.S."/>
            <person name="Banfield J.F."/>
        </authorList>
    </citation>
    <scope>NUCLEOTIDE SEQUENCE [LARGE SCALE GENOMIC DNA]</scope>
</reference>
<name>A0A1F8B6Y2_9BACT</name>
<accession>A0A1F8B6Y2</accession>
<keyword evidence="1" id="KW-0812">Transmembrane</keyword>
<keyword evidence="1" id="KW-0472">Membrane</keyword>
<feature type="transmembrane region" description="Helical" evidence="1">
    <location>
        <begin position="196"/>
        <end position="217"/>
    </location>
</feature>
<proteinExistence type="predicted"/>
<dbReference type="EMBL" id="MGHA01000027">
    <property type="protein sequence ID" value="OGM59767.1"/>
    <property type="molecule type" value="Genomic_DNA"/>
</dbReference>
<evidence type="ECO:0000313" key="2">
    <source>
        <dbReference type="EMBL" id="OGM59767.1"/>
    </source>
</evidence>
<evidence type="ECO:0000313" key="3">
    <source>
        <dbReference type="Proteomes" id="UP000177501"/>
    </source>
</evidence>